<reference evidence="1" key="1">
    <citation type="journal article" date="2021" name="Proc. Natl. Acad. Sci. U.S.A.">
        <title>A Catalog of Tens of Thousands of Viruses from Human Metagenomes Reveals Hidden Associations with Chronic Diseases.</title>
        <authorList>
            <person name="Tisza M.J."/>
            <person name="Buck C.B."/>
        </authorList>
    </citation>
    <scope>NUCLEOTIDE SEQUENCE</scope>
    <source>
        <strain evidence="1">CtiX384</strain>
    </source>
</reference>
<accession>A0A8S5TBY3</accession>
<proteinExistence type="predicted"/>
<evidence type="ECO:0000313" key="1">
    <source>
        <dbReference type="EMBL" id="DAF60539.1"/>
    </source>
</evidence>
<sequence>MEQNYIERKVADAILEKKVGTLEIEGKQYNIAPPSIATLILVSEIVAGLPIVEKVDNKQIVYSVLHYAKDFKALGEMAAILILGAKECKRSGKKPRFYRIRHFFGYEYVPTKDELAEIILQNVRPTVLFDVIIQRLKDMEVSSFFAITTSLSEANILKPTKEVEQP</sequence>
<organism evidence="1">
    <name type="scientific">Myoviridae sp. ctiX384</name>
    <dbReference type="NCBI Taxonomy" id="2827702"/>
    <lineage>
        <taxon>Viruses</taxon>
        <taxon>Duplodnaviria</taxon>
        <taxon>Heunggongvirae</taxon>
        <taxon>Uroviricota</taxon>
        <taxon>Caudoviricetes</taxon>
    </lineage>
</organism>
<name>A0A8S5TBY3_9CAUD</name>
<dbReference type="EMBL" id="BK032790">
    <property type="protein sequence ID" value="DAF60539.1"/>
    <property type="molecule type" value="Genomic_DNA"/>
</dbReference>
<protein>
    <submittedName>
        <fullName evidence="1">Uncharacterized protein</fullName>
    </submittedName>
</protein>